<organism evidence="13 14">
    <name type="scientific">Trichuris muris</name>
    <name type="common">Mouse whipworm</name>
    <dbReference type="NCBI Taxonomy" id="70415"/>
    <lineage>
        <taxon>Eukaryota</taxon>
        <taxon>Metazoa</taxon>
        <taxon>Ecdysozoa</taxon>
        <taxon>Nematoda</taxon>
        <taxon>Enoplea</taxon>
        <taxon>Dorylaimia</taxon>
        <taxon>Trichinellida</taxon>
        <taxon>Trichuridae</taxon>
        <taxon>Trichuris</taxon>
    </lineage>
</organism>
<dbReference type="PROSITE" id="PS50283">
    <property type="entry name" value="NA_SOLUT_SYMP_3"/>
    <property type="match status" value="1"/>
</dbReference>
<dbReference type="GO" id="GO:0015293">
    <property type="term" value="F:symporter activity"/>
    <property type="evidence" value="ECO:0007669"/>
    <property type="project" value="TreeGrafter"/>
</dbReference>
<feature type="transmembrane region" description="Helical" evidence="12">
    <location>
        <begin position="282"/>
        <end position="304"/>
    </location>
</feature>
<evidence type="ECO:0000256" key="5">
    <source>
        <dbReference type="ARBA" id="ARBA00022692"/>
    </source>
</evidence>
<dbReference type="NCBIfam" id="TIGR00813">
    <property type="entry name" value="sss"/>
    <property type="match status" value="1"/>
</dbReference>
<feature type="transmembrane region" description="Helical" evidence="12">
    <location>
        <begin position="56"/>
        <end position="76"/>
    </location>
</feature>
<dbReference type="Proteomes" id="UP000046395">
    <property type="component" value="Unassembled WGS sequence"/>
</dbReference>
<protein>
    <submittedName>
        <fullName evidence="14">Sodium-coupled monocarboxylate transporter 1</fullName>
    </submittedName>
</protein>
<evidence type="ECO:0000256" key="7">
    <source>
        <dbReference type="ARBA" id="ARBA00023053"/>
    </source>
</evidence>
<dbReference type="GO" id="GO:0006814">
    <property type="term" value="P:sodium ion transport"/>
    <property type="evidence" value="ECO:0007669"/>
    <property type="project" value="UniProtKB-KW"/>
</dbReference>
<dbReference type="WBParaSite" id="TMUE_2000008074.2">
    <property type="protein sequence ID" value="TMUE_2000008074.2"/>
    <property type="gene ID" value="WBGene00290733"/>
</dbReference>
<dbReference type="GO" id="GO:0005886">
    <property type="term" value="C:plasma membrane"/>
    <property type="evidence" value="ECO:0007669"/>
    <property type="project" value="UniProtKB-SubCell"/>
</dbReference>
<reference evidence="14" key="2">
    <citation type="submission" date="2019-12" db="UniProtKB">
        <authorList>
            <consortium name="WormBaseParasite"/>
        </authorList>
    </citation>
    <scope>IDENTIFICATION</scope>
</reference>
<feature type="transmembrane region" description="Helical" evidence="12">
    <location>
        <begin position="525"/>
        <end position="547"/>
    </location>
</feature>
<dbReference type="Pfam" id="PF00474">
    <property type="entry name" value="SSF"/>
    <property type="match status" value="1"/>
</dbReference>
<feature type="transmembrane region" description="Helical" evidence="12">
    <location>
        <begin position="388"/>
        <end position="413"/>
    </location>
</feature>
<sequence>MADNNNFVNKDFQIVDYVLFVVSLIIPIAIGVYYGFFGGTKRSSRENLLGSGRLGIFPVAMALIATYMSAISVMGYPSEIYHYGGMMLYYLVAYLFVFPLVAYVFLPVMHPLKLTSVYEYLEMRFSKTVRQMAAFIFCFQVFLYLAVVLYAPALALSSVTPINVTASILVTGLIATFYTSLGGSNAVVWTSTVQMLLIVGGTLAVLISGSINAGGMDVVWAKGVHGLRVYFTDIRPDPRVRHSVWSVVIGGTFTILTLFTVNQMGVQRYFSMPTLRSAQTMVLLNVPLNYICTTIFFLIGLVLYNTYGQCDPMMLHKTAKPDQLLPFYVADKLHFATGLPGLFVSGLYGAGLSTLSSGFTALAMVFLEDVVKPLFRWFTKGSLSPRASFIVSKLLACFCGLLVVGLAFAVGVIKFTVVQVSLSIFGIVGGPVLGIFIMGMFLPFTNSKGAVAGILAGLTFTMWLGFGAIAAGITPYMLPLSTDGCSSNGTSALNVTMPEWQRNRVRPASAEDSILVSFYEISYQYYSLIGVLVTLIIGVAVSCLTGCQNGNFVKPTLLLPIVRRFGRVKETYELKIEKFDDGEGTLPMT</sequence>
<dbReference type="WBParaSite" id="TMUE_2000008074.1">
    <property type="protein sequence ID" value="TMUE_2000008074.1"/>
    <property type="gene ID" value="WBGene00290733"/>
</dbReference>
<dbReference type="InterPro" id="IPR051163">
    <property type="entry name" value="Sodium:Solute_Symporter_SSF"/>
</dbReference>
<dbReference type="AlphaFoldDB" id="A0A5S6QLM6"/>
<feature type="transmembrane region" description="Helical" evidence="12">
    <location>
        <begin position="347"/>
        <end position="367"/>
    </location>
</feature>
<feature type="transmembrane region" description="Helical" evidence="12">
    <location>
        <begin position="88"/>
        <end position="112"/>
    </location>
</feature>
<comment type="subcellular location">
    <subcellularLocation>
        <location evidence="1">Cell membrane</location>
        <topology evidence="1">Multi-pass membrane protein</topology>
    </subcellularLocation>
</comment>
<dbReference type="STRING" id="70415.A0A5S6QLM6"/>
<dbReference type="InterPro" id="IPR001734">
    <property type="entry name" value="Na/solute_symporter"/>
</dbReference>
<dbReference type="InterPro" id="IPR038377">
    <property type="entry name" value="Na/Glc_symporter_sf"/>
</dbReference>
<evidence type="ECO:0000256" key="8">
    <source>
        <dbReference type="ARBA" id="ARBA00023065"/>
    </source>
</evidence>
<name>A0A5S6QLM6_TRIMR</name>
<comment type="similarity">
    <text evidence="2 11">Belongs to the sodium:solute symporter (SSF) (TC 2.A.21) family.</text>
</comment>
<evidence type="ECO:0000256" key="3">
    <source>
        <dbReference type="ARBA" id="ARBA00022448"/>
    </source>
</evidence>
<dbReference type="PANTHER" id="PTHR42985:SF2">
    <property type="entry name" value="SODIUM-DEPENDENT MULTIVITAMIN TRANSPORTER"/>
    <property type="match status" value="1"/>
</dbReference>
<dbReference type="Gene3D" id="1.20.1730.10">
    <property type="entry name" value="Sodium/glucose cotransporter"/>
    <property type="match status" value="1"/>
</dbReference>
<dbReference type="PANTHER" id="PTHR42985">
    <property type="entry name" value="SODIUM-COUPLED MONOCARBOXYLATE TRANSPORTER"/>
    <property type="match status" value="1"/>
</dbReference>
<accession>A0A5S6QLM6</accession>
<feature type="transmembrane region" description="Helical" evidence="12">
    <location>
        <begin position="449"/>
        <end position="473"/>
    </location>
</feature>
<evidence type="ECO:0000256" key="12">
    <source>
        <dbReference type="SAM" id="Phobius"/>
    </source>
</evidence>
<evidence type="ECO:0000256" key="1">
    <source>
        <dbReference type="ARBA" id="ARBA00004651"/>
    </source>
</evidence>
<evidence type="ECO:0000256" key="9">
    <source>
        <dbReference type="ARBA" id="ARBA00023136"/>
    </source>
</evidence>
<dbReference type="CDD" id="cd11492">
    <property type="entry name" value="SLC5sbd_NIS-SMVT"/>
    <property type="match status" value="1"/>
</dbReference>
<feature type="transmembrane region" description="Helical" evidence="12">
    <location>
        <begin position="162"/>
        <end position="181"/>
    </location>
</feature>
<keyword evidence="8" id="KW-0406">Ion transport</keyword>
<keyword evidence="13" id="KW-1185">Reference proteome</keyword>
<proteinExistence type="inferred from homology"/>
<feature type="transmembrane region" description="Helical" evidence="12">
    <location>
        <begin position="419"/>
        <end position="442"/>
    </location>
</feature>
<keyword evidence="10" id="KW-0739">Sodium transport</keyword>
<keyword evidence="7" id="KW-0915">Sodium</keyword>
<keyword evidence="4" id="KW-1003">Cell membrane</keyword>
<keyword evidence="3" id="KW-0813">Transport</keyword>
<evidence type="ECO:0000313" key="14">
    <source>
        <dbReference type="WBParaSite" id="TMUE_2000008074.1"/>
    </source>
</evidence>
<keyword evidence="6 12" id="KW-1133">Transmembrane helix</keyword>
<feature type="transmembrane region" description="Helical" evidence="12">
    <location>
        <begin position="17"/>
        <end position="36"/>
    </location>
</feature>
<feature type="transmembrane region" description="Helical" evidence="12">
    <location>
        <begin position="193"/>
        <end position="211"/>
    </location>
</feature>
<evidence type="ECO:0000256" key="2">
    <source>
        <dbReference type="ARBA" id="ARBA00006434"/>
    </source>
</evidence>
<evidence type="ECO:0000313" key="13">
    <source>
        <dbReference type="Proteomes" id="UP000046395"/>
    </source>
</evidence>
<evidence type="ECO:0000256" key="6">
    <source>
        <dbReference type="ARBA" id="ARBA00022989"/>
    </source>
</evidence>
<feature type="transmembrane region" description="Helical" evidence="12">
    <location>
        <begin position="133"/>
        <end position="156"/>
    </location>
</feature>
<evidence type="ECO:0000256" key="10">
    <source>
        <dbReference type="ARBA" id="ARBA00023201"/>
    </source>
</evidence>
<reference evidence="13" key="1">
    <citation type="submission" date="2014-03" db="EMBL/GenBank/DDBJ databases">
        <title>The whipworm genome and dual-species transcriptomics of an intimate host-pathogen interaction.</title>
        <authorList>
            <person name="Foth B.J."/>
            <person name="Tsai I.J."/>
            <person name="Reid A.J."/>
            <person name="Bancroft A.J."/>
            <person name="Nichol S."/>
            <person name="Tracey A."/>
            <person name="Holroyd N."/>
            <person name="Cotton J.A."/>
            <person name="Stanley E.J."/>
            <person name="Zarowiecki M."/>
            <person name="Liu J.Z."/>
            <person name="Huckvale T."/>
            <person name="Cooper P.J."/>
            <person name="Grencis R.K."/>
            <person name="Berriman M."/>
        </authorList>
    </citation>
    <scope>NUCLEOTIDE SEQUENCE [LARGE SCALE GENOMIC DNA]</scope>
    <source>
        <strain evidence="13">Edinburgh</strain>
    </source>
</reference>
<feature type="transmembrane region" description="Helical" evidence="12">
    <location>
        <begin position="243"/>
        <end position="261"/>
    </location>
</feature>
<evidence type="ECO:0000256" key="4">
    <source>
        <dbReference type="ARBA" id="ARBA00022475"/>
    </source>
</evidence>
<keyword evidence="5 12" id="KW-0812">Transmembrane</keyword>
<keyword evidence="9 12" id="KW-0472">Membrane</keyword>
<evidence type="ECO:0000256" key="11">
    <source>
        <dbReference type="RuleBase" id="RU362091"/>
    </source>
</evidence>